<evidence type="ECO:0000256" key="3">
    <source>
        <dbReference type="ARBA" id="ARBA00022723"/>
    </source>
</evidence>
<evidence type="ECO:0000313" key="12">
    <source>
        <dbReference type="Proteomes" id="UP000243359"/>
    </source>
</evidence>
<accession>A0A1H1NKR7</accession>
<keyword evidence="8 9" id="KW-0408">Iron</keyword>
<protein>
    <submittedName>
        <fullName evidence="11">2,3-dihydroxybiphenyl 1,2-dioxygenase</fullName>
    </submittedName>
</protein>
<dbReference type="CDD" id="cd07252">
    <property type="entry name" value="BphC1-RGP6_N_like"/>
    <property type="match status" value="1"/>
</dbReference>
<evidence type="ECO:0000313" key="11">
    <source>
        <dbReference type="EMBL" id="SDR98909.1"/>
    </source>
</evidence>
<dbReference type="Pfam" id="PF00903">
    <property type="entry name" value="Glyoxalase"/>
    <property type="match status" value="1"/>
</dbReference>
<comment type="cofactor">
    <cofactor evidence="1 9">
        <name>Fe(2+)</name>
        <dbReference type="ChEBI" id="CHEBI:29033"/>
    </cofactor>
</comment>
<dbReference type="InterPro" id="IPR000486">
    <property type="entry name" value="Xdiol_ring_cleave_dOase_1/2"/>
</dbReference>
<gene>
    <name evidence="11" type="ORF">SAMN05216221_0817</name>
</gene>
<comment type="similarity">
    <text evidence="2 9">Belongs to the extradiol ring-cleavage dioxygenase family.</text>
</comment>
<dbReference type="InterPro" id="IPR037523">
    <property type="entry name" value="VOC_core"/>
</dbReference>
<evidence type="ECO:0000259" key="10">
    <source>
        <dbReference type="PROSITE" id="PS51819"/>
    </source>
</evidence>
<evidence type="ECO:0000256" key="4">
    <source>
        <dbReference type="ARBA" id="ARBA00022737"/>
    </source>
</evidence>
<feature type="domain" description="VOC" evidence="10">
    <location>
        <begin position="6"/>
        <end position="120"/>
    </location>
</feature>
<evidence type="ECO:0000256" key="6">
    <source>
        <dbReference type="ARBA" id="ARBA00022964"/>
    </source>
</evidence>
<dbReference type="OrthoDB" id="9803142at2"/>
<dbReference type="InterPro" id="IPR029068">
    <property type="entry name" value="Glyas_Bleomycin-R_OHBP_Dase"/>
</dbReference>
<dbReference type="InterPro" id="IPR004360">
    <property type="entry name" value="Glyas_Fos-R_dOase_dom"/>
</dbReference>
<dbReference type="GO" id="GO:0051213">
    <property type="term" value="F:dioxygenase activity"/>
    <property type="evidence" value="ECO:0007669"/>
    <property type="project" value="UniProtKB-KW"/>
</dbReference>
<dbReference type="GO" id="GO:0008198">
    <property type="term" value="F:ferrous iron binding"/>
    <property type="evidence" value="ECO:0007669"/>
    <property type="project" value="InterPro"/>
</dbReference>
<evidence type="ECO:0000256" key="9">
    <source>
        <dbReference type="RuleBase" id="RU000683"/>
    </source>
</evidence>
<dbReference type="AlphaFoldDB" id="A0A1H1NKR7"/>
<evidence type="ECO:0000256" key="5">
    <source>
        <dbReference type="ARBA" id="ARBA00022797"/>
    </source>
</evidence>
<dbReference type="PROSITE" id="PS00082">
    <property type="entry name" value="EXTRADIOL_DIOXYGENAS"/>
    <property type="match status" value="1"/>
</dbReference>
<evidence type="ECO:0000256" key="7">
    <source>
        <dbReference type="ARBA" id="ARBA00023002"/>
    </source>
</evidence>
<dbReference type="STRING" id="1392877.SAMN05216221_0817"/>
<dbReference type="RefSeq" id="WP_090347730.1">
    <property type="nucleotide sequence ID" value="NZ_LT629751.1"/>
</dbReference>
<evidence type="ECO:0000256" key="2">
    <source>
        <dbReference type="ARBA" id="ARBA00008784"/>
    </source>
</evidence>
<reference evidence="12" key="1">
    <citation type="submission" date="2016-10" db="EMBL/GenBank/DDBJ databases">
        <authorList>
            <person name="Varghese N."/>
            <person name="Submissions S."/>
        </authorList>
    </citation>
    <scope>NUCLEOTIDE SEQUENCE [LARGE SCALE GENOMIC DNA]</scope>
    <source>
        <strain evidence="12">KCTC 32247</strain>
    </source>
</reference>
<dbReference type="CDD" id="cd07237">
    <property type="entry name" value="BphC1-RGP6_C_like"/>
    <property type="match status" value="1"/>
</dbReference>
<dbReference type="SUPFAM" id="SSF54593">
    <property type="entry name" value="Glyoxalase/Bleomycin resistance protein/Dihydroxybiphenyl dioxygenase"/>
    <property type="match status" value="1"/>
</dbReference>
<keyword evidence="5 9" id="KW-0058">Aromatic hydrocarbons catabolism</keyword>
<dbReference type="EMBL" id="LT629751">
    <property type="protein sequence ID" value="SDR98909.1"/>
    <property type="molecule type" value="Genomic_DNA"/>
</dbReference>
<keyword evidence="3" id="KW-0479">Metal-binding</keyword>
<feature type="domain" description="VOC" evidence="10">
    <location>
        <begin position="145"/>
        <end position="271"/>
    </location>
</feature>
<keyword evidence="4" id="KW-0677">Repeat</keyword>
<keyword evidence="12" id="KW-1185">Reference proteome</keyword>
<evidence type="ECO:0000256" key="1">
    <source>
        <dbReference type="ARBA" id="ARBA00001954"/>
    </source>
</evidence>
<evidence type="ECO:0000256" key="8">
    <source>
        <dbReference type="ARBA" id="ARBA00023004"/>
    </source>
</evidence>
<proteinExistence type="inferred from homology"/>
<keyword evidence="6 9" id="KW-0223">Dioxygenase</keyword>
<keyword evidence="7 9" id="KW-0560">Oxidoreductase</keyword>
<dbReference type="Gene3D" id="3.10.180.10">
    <property type="entry name" value="2,3-Dihydroxybiphenyl 1,2-Dioxygenase, domain 1"/>
    <property type="match status" value="2"/>
</dbReference>
<dbReference type="Pfam" id="PF22632">
    <property type="entry name" value="BphC_D1"/>
    <property type="match status" value="1"/>
</dbReference>
<name>A0A1H1NKR7_9PSED</name>
<dbReference type="PROSITE" id="PS51819">
    <property type="entry name" value="VOC"/>
    <property type="match status" value="2"/>
</dbReference>
<organism evidence="11 12">
    <name type="scientific">Pseudomonas oryzae</name>
    <dbReference type="NCBI Taxonomy" id="1392877"/>
    <lineage>
        <taxon>Bacteria</taxon>
        <taxon>Pseudomonadati</taxon>
        <taxon>Pseudomonadota</taxon>
        <taxon>Gammaproteobacteria</taxon>
        <taxon>Pseudomonadales</taxon>
        <taxon>Pseudomonadaceae</taxon>
        <taxon>Pseudomonas</taxon>
    </lineage>
</organism>
<dbReference type="Proteomes" id="UP000243359">
    <property type="component" value="Chromosome I"/>
</dbReference>
<sequence length="299" mass="33644">MAEINSLGYVGLGVSDLEQWQWFATEILGMQVGERDAQGMSLRMDEHQQRIFLEENSADDLLVAGWELKTERALEEYVAELREKGVEVSALPADLLKRRKVEKAYACQDPNGFTHEFYFGAHVARLQEPFRSSVLKSRFVCGELGVGHILPFAKAGKGEQTLSFYKDVLKLRVSDYIREEIMPGVLVDATFFHTASGRHHSIATAENPMATKTLNHIMFQVEDIDDVGLAYDRVAAAGIPVALELGHHPNDRMFSFYARTPSGFNFEFGWGGVVIDAANWEVRSYSQLSDWGHKRNQIA</sequence>